<dbReference type="AlphaFoldDB" id="A8YHF4"/>
<evidence type="ECO:0000313" key="1">
    <source>
        <dbReference type="EMBL" id="CAO88187.1"/>
    </source>
</evidence>
<accession>A8YHF4</accession>
<name>A8YHF4_MICA7</name>
<organism evidence="1">
    <name type="scientific">Microcystis aeruginosa (strain PCC 7806)</name>
    <dbReference type="NCBI Taxonomy" id="267872"/>
    <lineage>
        <taxon>Bacteria</taxon>
        <taxon>Bacillati</taxon>
        <taxon>Cyanobacteriota</taxon>
        <taxon>Cyanophyceae</taxon>
        <taxon>Oscillatoriophycideae</taxon>
        <taxon>Chroococcales</taxon>
        <taxon>Microcystaceae</taxon>
        <taxon>Microcystis</taxon>
    </lineage>
</organism>
<sequence>MASSPEDRLLFPTNSLNCVGSIVMAALAQGRLRQKQDLLVEALSGRVRPGQQFILAQLLSLIDSIDETIAQFDREICEKTSG</sequence>
<dbReference type="EMBL" id="AM778943">
    <property type="protein sequence ID" value="CAO88187.1"/>
    <property type="molecule type" value="Genomic_DNA"/>
</dbReference>
<reference evidence="1" key="1">
    <citation type="submission" date="2007-08" db="EMBL/GenBank/DDBJ databases">
        <authorList>
            <person name="Frangeul L."/>
        </authorList>
    </citation>
    <scope>NUCLEOTIDE SEQUENCE</scope>
    <source>
        <strain evidence="1">PCC 7806</strain>
    </source>
</reference>
<protein>
    <submittedName>
        <fullName evidence="1">Similar to tr|Q8RAU1|Q8RAU1</fullName>
    </submittedName>
</protein>
<proteinExistence type="predicted"/>
<gene>
    <name evidence="1" type="ORF">IPF_1876</name>
</gene>